<organism evidence="8 9">
    <name type="scientific">Vibrio stylophorae</name>
    <dbReference type="NCBI Taxonomy" id="659351"/>
    <lineage>
        <taxon>Bacteria</taxon>
        <taxon>Pseudomonadati</taxon>
        <taxon>Pseudomonadota</taxon>
        <taxon>Gammaproteobacteria</taxon>
        <taxon>Vibrionales</taxon>
        <taxon>Vibrionaceae</taxon>
        <taxon>Vibrio</taxon>
    </lineage>
</organism>
<dbReference type="SUPFAM" id="SSF88946">
    <property type="entry name" value="Sigma2 domain of RNA polymerase sigma factors"/>
    <property type="match status" value="1"/>
</dbReference>
<evidence type="ECO:0000256" key="1">
    <source>
        <dbReference type="ARBA" id="ARBA00010641"/>
    </source>
</evidence>
<keyword evidence="2" id="KW-0805">Transcription regulation</keyword>
<evidence type="ECO:0000259" key="6">
    <source>
        <dbReference type="Pfam" id="PF04542"/>
    </source>
</evidence>
<proteinExistence type="inferred from homology"/>
<protein>
    <recommendedName>
        <fullName evidence="5">RNA polymerase sigma factor SigZ</fullName>
    </recommendedName>
</protein>
<dbReference type="Gene3D" id="1.10.10.10">
    <property type="entry name" value="Winged helix-like DNA-binding domain superfamily/Winged helix DNA-binding domain"/>
    <property type="match status" value="1"/>
</dbReference>
<comment type="caution">
    <text evidence="8">The sequence shown here is derived from an EMBL/GenBank/DDBJ whole genome shotgun (WGS) entry which is preliminary data.</text>
</comment>
<dbReference type="NCBIfam" id="TIGR02937">
    <property type="entry name" value="sigma70-ECF"/>
    <property type="match status" value="1"/>
</dbReference>
<dbReference type="InterPro" id="IPR014284">
    <property type="entry name" value="RNA_pol_sigma-70_dom"/>
</dbReference>
<dbReference type="NCBIfam" id="TIGR02959">
    <property type="entry name" value="SigZ"/>
    <property type="match status" value="1"/>
</dbReference>
<dbReference type="InterPro" id="IPR013324">
    <property type="entry name" value="RNA_pol_sigma_r3/r4-like"/>
</dbReference>
<comment type="similarity">
    <text evidence="1">Belongs to the sigma-70 factor family. ECF subfamily.</text>
</comment>
<keyword evidence="4" id="KW-0804">Transcription</keyword>
<feature type="domain" description="RNA polymerase sigma factor 70 region 4 type 2" evidence="7">
    <location>
        <begin position="99"/>
        <end position="149"/>
    </location>
</feature>
<evidence type="ECO:0000256" key="2">
    <source>
        <dbReference type="ARBA" id="ARBA00023015"/>
    </source>
</evidence>
<keyword evidence="9" id="KW-1185">Reference proteome</keyword>
<gene>
    <name evidence="8" type="primary">sigM</name>
    <name evidence="8" type="ORF">VST7929_03271</name>
</gene>
<dbReference type="InterPro" id="IPR013249">
    <property type="entry name" value="RNA_pol_sigma70_r4_t2"/>
</dbReference>
<dbReference type="InterPro" id="IPR013325">
    <property type="entry name" value="RNA_pol_sigma_r2"/>
</dbReference>
<evidence type="ECO:0000256" key="5">
    <source>
        <dbReference type="NCBIfam" id="TIGR02959"/>
    </source>
</evidence>
<feature type="domain" description="RNA polymerase sigma-70 region 2" evidence="6">
    <location>
        <begin position="8"/>
        <end position="73"/>
    </location>
</feature>
<dbReference type="InterPro" id="IPR039425">
    <property type="entry name" value="RNA_pol_sigma-70-like"/>
</dbReference>
<evidence type="ECO:0000313" key="8">
    <source>
        <dbReference type="EMBL" id="CAH0535797.1"/>
    </source>
</evidence>
<dbReference type="EMBL" id="CAKLDI010000002">
    <property type="protein sequence ID" value="CAH0535797.1"/>
    <property type="molecule type" value="Genomic_DNA"/>
</dbReference>
<evidence type="ECO:0000259" key="7">
    <source>
        <dbReference type="Pfam" id="PF08281"/>
    </source>
</evidence>
<dbReference type="InterPro" id="IPR007627">
    <property type="entry name" value="RNA_pol_sigma70_r2"/>
</dbReference>
<dbReference type="PANTHER" id="PTHR43133">
    <property type="entry name" value="RNA POLYMERASE ECF-TYPE SIGMA FACTO"/>
    <property type="match status" value="1"/>
</dbReference>
<name>A0ABN8DWU9_9VIBR</name>
<dbReference type="SUPFAM" id="SSF88659">
    <property type="entry name" value="Sigma3 and sigma4 domains of RNA polymerase sigma factors"/>
    <property type="match status" value="1"/>
</dbReference>
<dbReference type="InterPro" id="IPR014304">
    <property type="entry name" value="RNA_pol_sigma-Z"/>
</dbReference>
<dbReference type="Proteomes" id="UP000838672">
    <property type="component" value="Unassembled WGS sequence"/>
</dbReference>
<keyword evidence="3" id="KW-0731">Sigma factor</keyword>
<evidence type="ECO:0000256" key="4">
    <source>
        <dbReference type="ARBA" id="ARBA00023163"/>
    </source>
</evidence>
<dbReference type="Pfam" id="PF04542">
    <property type="entry name" value="Sigma70_r2"/>
    <property type="match status" value="1"/>
</dbReference>
<evidence type="ECO:0000256" key="3">
    <source>
        <dbReference type="ARBA" id="ARBA00023082"/>
    </source>
</evidence>
<sequence length="186" mass="21442">MTIETIWAQYQSSIQAFLHSKISNPADVEDLLQEILFKSYLHLDEIRDSTKVKSWLFQIANHAIIDFYRRQAKGKNLNTESLWPEQEIDQTRQALTRCLQPFIKGLPAEQAAMLTAIELEGTSQKAYAEQLNIPYSTLKTRLQKARQSLNTLFHQCCQFERDQQGTVMDYTPHPKASCPAHKKSSQ</sequence>
<dbReference type="Gene3D" id="1.10.1740.10">
    <property type="match status" value="1"/>
</dbReference>
<accession>A0ABN8DWU9</accession>
<dbReference type="PANTHER" id="PTHR43133:SF62">
    <property type="entry name" value="RNA POLYMERASE SIGMA FACTOR SIGZ"/>
    <property type="match status" value="1"/>
</dbReference>
<reference evidence="8" key="1">
    <citation type="submission" date="2021-11" db="EMBL/GenBank/DDBJ databases">
        <authorList>
            <person name="Rodrigo-Torres L."/>
            <person name="Arahal R. D."/>
            <person name="Lucena T."/>
        </authorList>
    </citation>
    <scope>NUCLEOTIDE SEQUENCE</scope>
    <source>
        <strain evidence="8">CECT 7929</strain>
    </source>
</reference>
<dbReference type="InterPro" id="IPR036388">
    <property type="entry name" value="WH-like_DNA-bd_sf"/>
</dbReference>
<evidence type="ECO:0000313" key="9">
    <source>
        <dbReference type="Proteomes" id="UP000838672"/>
    </source>
</evidence>
<dbReference type="RefSeq" id="WP_237468647.1">
    <property type="nucleotide sequence ID" value="NZ_CAKLDI010000002.1"/>
</dbReference>
<dbReference type="Pfam" id="PF08281">
    <property type="entry name" value="Sigma70_r4_2"/>
    <property type="match status" value="1"/>
</dbReference>